<dbReference type="GO" id="GO:0006166">
    <property type="term" value="P:purine ribonucleoside salvage"/>
    <property type="evidence" value="ECO:0007669"/>
    <property type="project" value="UniProtKB-KW"/>
</dbReference>
<dbReference type="InterPro" id="IPR000836">
    <property type="entry name" value="PRTase_dom"/>
</dbReference>
<evidence type="ECO:0000256" key="9">
    <source>
        <dbReference type="ARBA" id="ARBA00022723"/>
    </source>
</evidence>
<comment type="catalytic activity">
    <reaction evidence="13">
        <text>GMP + diphosphate = guanine + 5-phospho-alpha-D-ribose 1-diphosphate</text>
        <dbReference type="Rhea" id="RHEA:25424"/>
        <dbReference type="ChEBI" id="CHEBI:16235"/>
        <dbReference type="ChEBI" id="CHEBI:33019"/>
        <dbReference type="ChEBI" id="CHEBI:58017"/>
        <dbReference type="ChEBI" id="CHEBI:58115"/>
        <dbReference type="EC" id="2.4.2.8"/>
    </reaction>
    <physiologicalReaction direction="right-to-left" evidence="13">
        <dbReference type="Rhea" id="RHEA:25426"/>
    </physiologicalReaction>
</comment>
<evidence type="ECO:0000256" key="1">
    <source>
        <dbReference type="ARBA" id="ARBA00001946"/>
    </source>
</evidence>
<dbReference type="InterPro" id="IPR029057">
    <property type="entry name" value="PRTase-like"/>
</dbReference>
<dbReference type="InterPro" id="IPR005904">
    <property type="entry name" value="Hxn_phspho_trans"/>
</dbReference>
<evidence type="ECO:0000256" key="6">
    <source>
        <dbReference type="ARBA" id="ARBA00022490"/>
    </source>
</evidence>
<dbReference type="EMBL" id="OBEN01000015">
    <property type="protein sequence ID" value="SNZ16759.1"/>
    <property type="molecule type" value="Genomic_DNA"/>
</dbReference>
<dbReference type="GO" id="GO:0000287">
    <property type="term" value="F:magnesium ion binding"/>
    <property type="evidence" value="ECO:0007669"/>
    <property type="project" value="TreeGrafter"/>
</dbReference>
<keyword evidence="9 15" id="KW-0479">Metal-binding</keyword>
<dbReference type="GO" id="GO:0004422">
    <property type="term" value="F:hypoxanthine phosphoribosyltransferase activity"/>
    <property type="evidence" value="ECO:0007669"/>
    <property type="project" value="InterPro"/>
</dbReference>
<keyword evidence="8 15" id="KW-0808">Transferase</keyword>
<dbReference type="UniPathway" id="UPA00591">
    <property type="reaction ID" value="UER00648"/>
</dbReference>
<evidence type="ECO:0000259" key="16">
    <source>
        <dbReference type="Pfam" id="PF00156"/>
    </source>
</evidence>
<dbReference type="AlphaFoldDB" id="A0A285P4U1"/>
<keyword evidence="6 15" id="KW-0963">Cytoplasm</keyword>
<evidence type="ECO:0000256" key="11">
    <source>
        <dbReference type="ARBA" id="ARBA00022741"/>
    </source>
</evidence>
<evidence type="ECO:0000313" key="18">
    <source>
        <dbReference type="Proteomes" id="UP000218627"/>
    </source>
</evidence>
<dbReference type="RefSeq" id="WP_096603452.1">
    <property type="nucleotide sequence ID" value="NZ_OBEN01000015.1"/>
</dbReference>
<keyword evidence="18" id="KW-1185">Reference proteome</keyword>
<feature type="domain" description="Phosphoribosyltransferase" evidence="16">
    <location>
        <begin position="18"/>
        <end position="162"/>
    </location>
</feature>
<keyword evidence="10 15" id="KW-0660">Purine salvage</keyword>
<comment type="subcellular location">
    <subcellularLocation>
        <location evidence="2 15">Cytoplasm</location>
    </subcellularLocation>
</comment>
<dbReference type="GO" id="GO:0052657">
    <property type="term" value="F:guanine phosphoribosyltransferase activity"/>
    <property type="evidence" value="ECO:0007669"/>
    <property type="project" value="RHEA"/>
</dbReference>
<protein>
    <recommendedName>
        <fullName evidence="5 15">Hypoxanthine phosphoribosyltransferase</fullName>
        <ecNumber evidence="5 15">2.4.2.8</ecNumber>
    </recommendedName>
</protein>
<dbReference type="GO" id="GO:0000166">
    <property type="term" value="F:nucleotide binding"/>
    <property type="evidence" value="ECO:0007669"/>
    <property type="project" value="UniProtKB-KW"/>
</dbReference>
<gene>
    <name evidence="17" type="ORF">SAMN06265353_1700</name>
</gene>
<dbReference type="Proteomes" id="UP000218627">
    <property type="component" value="Unassembled WGS sequence"/>
</dbReference>
<comment type="similarity">
    <text evidence="4 15">Belongs to the purine/pyrimidine phosphoribosyltransferase family.</text>
</comment>
<proteinExistence type="inferred from homology"/>
<evidence type="ECO:0000313" key="17">
    <source>
        <dbReference type="EMBL" id="SNZ16759.1"/>
    </source>
</evidence>
<dbReference type="Pfam" id="PF00156">
    <property type="entry name" value="Pribosyltran"/>
    <property type="match status" value="1"/>
</dbReference>
<dbReference type="GO" id="GO:0046100">
    <property type="term" value="P:hypoxanthine metabolic process"/>
    <property type="evidence" value="ECO:0007669"/>
    <property type="project" value="TreeGrafter"/>
</dbReference>
<dbReference type="GO" id="GO:0006178">
    <property type="term" value="P:guanine salvage"/>
    <property type="evidence" value="ECO:0007669"/>
    <property type="project" value="TreeGrafter"/>
</dbReference>
<dbReference type="PANTHER" id="PTHR43340:SF1">
    <property type="entry name" value="HYPOXANTHINE PHOSPHORIBOSYLTRANSFERASE"/>
    <property type="match status" value="1"/>
</dbReference>
<evidence type="ECO:0000256" key="13">
    <source>
        <dbReference type="ARBA" id="ARBA00048811"/>
    </source>
</evidence>
<evidence type="ECO:0000256" key="14">
    <source>
        <dbReference type="ARBA" id="ARBA00049402"/>
    </source>
</evidence>
<comment type="cofactor">
    <cofactor evidence="1 15">
        <name>Mg(2+)</name>
        <dbReference type="ChEBI" id="CHEBI:18420"/>
    </cofactor>
</comment>
<evidence type="ECO:0000256" key="5">
    <source>
        <dbReference type="ARBA" id="ARBA00011895"/>
    </source>
</evidence>
<evidence type="ECO:0000256" key="10">
    <source>
        <dbReference type="ARBA" id="ARBA00022726"/>
    </source>
</evidence>
<sequence>MQYTSVKGKRLKLIISEEEIKKRVKELAKTIEHDFGEPFIAIGLLKGSFVFLADLVRYINTLVKIDFMWVSSYGSGTLSEGHVKIVKDLSMDIEGQKVLLVDDILDTGYTLKEIKSILSMREPKMLRTCVLLDKYERRKVDVEVEYVGFKVPDAFLVGYGLDWDEEGRNLRGIYAVEGV</sequence>
<dbReference type="Gene3D" id="3.40.50.2020">
    <property type="match status" value="1"/>
</dbReference>
<dbReference type="GO" id="GO:0032263">
    <property type="term" value="P:GMP salvage"/>
    <property type="evidence" value="ECO:0007669"/>
    <property type="project" value="TreeGrafter"/>
</dbReference>
<comment type="catalytic activity">
    <reaction evidence="14">
        <text>IMP + diphosphate = hypoxanthine + 5-phospho-alpha-D-ribose 1-diphosphate</text>
        <dbReference type="Rhea" id="RHEA:17973"/>
        <dbReference type="ChEBI" id="CHEBI:17368"/>
        <dbReference type="ChEBI" id="CHEBI:33019"/>
        <dbReference type="ChEBI" id="CHEBI:58017"/>
        <dbReference type="ChEBI" id="CHEBI:58053"/>
        <dbReference type="EC" id="2.4.2.8"/>
    </reaction>
    <physiologicalReaction direction="right-to-left" evidence="14">
        <dbReference type="Rhea" id="RHEA:17975"/>
    </physiologicalReaction>
</comment>
<accession>A0A285P4U1</accession>
<evidence type="ECO:0000256" key="3">
    <source>
        <dbReference type="ARBA" id="ARBA00004669"/>
    </source>
</evidence>
<dbReference type="SUPFAM" id="SSF53271">
    <property type="entry name" value="PRTase-like"/>
    <property type="match status" value="1"/>
</dbReference>
<keyword evidence="7 15" id="KW-0328">Glycosyltransferase</keyword>
<reference evidence="18" key="1">
    <citation type="submission" date="2017-09" db="EMBL/GenBank/DDBJ databases">
        <authorList>
            <person name="Varghese N."/>
            <person name="Submissions S."/>
        </authorList>
    </citation>
    <scope>NUCLEOTIDE SEQUENCE [LARGE SCALE GENOMIC DNA]</scope>
    <source>
        <strain evidence="18">DSM 2913</strain>
    </source>
</reference>
<organism evidence="17 18">
    <name type="scientific">Hydrogenobacter hydrogenophilus</name>
    <dbReference type="NCBI Taxonomy" id="35835"/>
    <lineage>
        <taxon>Bacteria</taxon>
        <taxon>Pseudomonadati</taxon>
        <taxon>Aquificota</taxon>
        <taxon>Aquificia</taxon>
        <taxon>Aquificales</taxon>
        <taxon>Aquificaceae</taxon>
        <taxon>Hydrogenobacter</taxon>
    </lineage>
</organism>
<name>A0A285P4U1_9AQUI</name>
<dbReference type="InterPro" id="IPR050408">
    <property type="entry name" value="HGPRT"/>
</dbReference>
<dbReference type="CDD" id="cd06223">
    <property type="entry name" value="PRTases_typeI"/>
    <property type="match status" value="1"/>
</dbReference>
<keyword evidence="12 15" id="KW-0460">Magnesium</keyword>
<keyword evidence="11 15" id="KW-0547">Nucleotide-binding</keyword>
<dbReference type="GO" id="GO:0032264">
    <property type="term" value="P:IMP salvage"/>
    <property type="evidence" value="ECO:0007669"/>
    <property type="project" value="UniProtKB-UniPathway"/>
</dbReference>
<evidence type="ECO:0000256" key="8">
    <source>
        <dbReference type="ARBA" id="ARBA00022679"/>
    </source>
</evidence>
<dbReference type="OrthoDB" id="9802824at2"/>
<evidence type="ECO:0000256" key="4">
    <source>
        <dbReference type="ARBA" id="ARBA00008391"/>
    </source>
</evidence>
<evidence type="ECO:0000256" key="7">
    <source>
        <dbReference type="ARBA" id="ARBA00022676"/>
    </source>
</evidence>
<dbReference type="EC" id="2.4.2.8" evidence="5 15"/>
<dbReference type="GO" id="GO:0005829">
    <property type="term" value="C:cytosol"/>
    <property type="evidence" value="ECO:0007669"/>
    <property type="project" value="TreeGrafter"/>
</dbReference>
<dbReference type="PANTHER" id="PTHR43340">
    <property type="entry name" value="HYPOXANTHINE-GUANINE PHOSPHORIBOSYLTRANSFERASE"/>
    <property type="match status" value="1"/>
</dbReference>
<evidence type="ECO:0000256" key="12">
    <source>
        <dbReference type="ARBA" id="ARBA00022842"/>
    </source>
</evidence>
<comment type="pathway">
    <text evidence="3 15">Purine metabolism; IMP biosynthesis via salvage pathway; IMP from hypoxanthine: step 1/1.</text>
</comment>
<evidence type="ECO:0000256" key="2">
    <source>
        <dbReference type="ARBA" id="ARBA00004496"/>
    </source>
</evidence>
<evidence type="ECO:0000256" key="15">
    <source>
        <dbReference type="RuleBase" id="RU364099"/>
    </source>
</evidence>
<dbReference type="FunFam" id="3.40.50.2020:FF:000006">
    <property type="entry name" value="Hypoxanthine phosphoribosyltransferase"/>
    <property type="match status" value="1"/>
</dbReference>
<dbReference type="NCBIfam" id="TIGR01203">
    <property type="entry name" value="HGPRTase"/>
    <property type="match status" value="1"/>
</dbReference>